<dbReference type="GO" id="GO:0000902">
    <property type="term" value="P:cell morphogenesis"/>
    <property type="evidence" value="ECO:0007669"/>
    <property type="project" value="UniProtKB-ARBA"/>
</dbReference>
<feature type="disulfide bond" evidence="6">
    <location>
        <begin position="347"/>
        <end position="356"/>
    </location>
</feature>
<dbReference type="InterPro" id="IPR003609">
    <property type="entry name" value="Pan_app"/>
</dbReference>
<feature type="signal peptide" evidence="9">
    <location>
        <begin position="1"/>
        <end position="18"/>
    </location>
</feature>
<dbReference type="CDD" id="cd00054">
    <property type="entry name" value="EGF_CA"/>
    <property type="match status" value="7"/>
</dbReference>
<feature type="disulfide bond" evidence="6">
    <location>
        <begin position="702"/>
        <end position="711"/>
    </location>
</feature>
<dbReference type="InterPro" id="IPR013032">
    <property type="entry name" value="EGF-like_CS"/>
</dbReference>
<dbReference type="Gene3D" id="2.60.120.260">
    <property type="entry name" value="Galactose-binding domain-like"/>
    <property type="match status" value="1"/>
</dbReference>
<dbReference type="PROSITE" id="PS01186">
    <property type="entry name" value="EGF_2"/>
    <property type="match status" value="8"/>
</dbReference>
<dbReference type="InterPro" id="IPR000152">
    <property type="entry name" value="EGF-type_Asp/Asn_hydroxyl_site"/>
</dbReference>
<dbReference type="PROSITE" id="PS50022">
    <property type="entry name" value="FA58C_3"/>
    <property type="match status" value="1"/>
</dbReference>
<feature type="domain" description="EGF-like" evidence="11">
    <location>
        <begin position="319"/>
        <end position="357"/>
    </location>
</feature>
<dbReference type="SMART" id="SM00179">
    <property type="entry name" value="EGF_CA"/>
    <property type="match status" value="11"/>
</dbReference>
<dbReference type="GO" id="GO:0005509">
    <property type="term" value="F:calcium ion binding"/>
    <property type="evidence" value="ECO:0007669"/>
    <property type="project" value="InterPro"/>
</dbReference>
<evidence type="ECO:0000259" key="12">
    <source>
        <dbReference type="PROSITE" id="PS50070"/>
    </source>
</evidence>
<dbReference type="PROSITE" id="PS51092">
    <property type="entry name" value="FN2_2"/>
    <property type="match status" value="1"/>
</dbReference>
<feature type="disulfide bond" evidence="6">
    <location>
        <begin position="963"/>
        <end position="972"/>
    </location>
</feature>
<dbReference type="FunFam" id="2.10.25.10:FF:000434">
    <property type="entry name" value="Predicted protein"/>
    <property type="match status" value="2"/>
</dbReference>
<dbReference type="Pfam" id="PF00090">
    <property type="entry name" value="TSP_1"/>
    <property type="match status" value="4"/>
</dbReference>
<dbReference type="InterPro" id="IPR018097">
    <property type="entry name" value="EGF_Ca-bd_CS"/>
</dbReference>
<dbReference type="FunFam" id="2.20.100.10:FF:000001">
    <property type="entry name" value="semaphorin-5A isoform X1"/>
    <property type="match status" value="2"/>
</dbReference>
<dbReference type="FunFam" id="2.10.25.10:FF:000143">
    <property type="entry name" value="Protein crumbs 1"/>
    <property type="match status" value="1"/>
</dbReference>
<evidence type="ECO:0000259" key="11">
    <source>
        <dbReference type="PROSITE" id="PS50026"/>
    </source>
</evidence>
<feature type="domain" description="EGF-like" evidence="11">
    <location>
        <begin position="714"/>
        <end position="752"/>
    </location>
</feature>
<evidence type="ECO:0000256" key="1">
    <source>
        <dbReference type="ARBA" id="ARBA00022536"/>
    </source>
</evidence>
<feature type="disulfide bond" evidence="6">
    <location>
        <begin position="742"/>
        <end position="751"/>
    </location>
</feature>
<feature type="domain" description="EGF-like" evidence="11">
    <location>
        <begin position="677"/>
        <end position="712"/>
    </location>
</feature>
<dbReference type="SUPFAM" id="SSF57440">
    <property type="entry name" value="Kringle-like"/>
    <property type="match status" value="2"/>
</dbReference>
<dbReference type="InterPro" id="IPR000562">
    <property type="entry name" value="FN_type2_dom"/>
</dbReference>
<dbReference type="PANTHER" id="PTHR24049">
    <property type="entry name" value="CRUMBS FAMILY MEMBER"/>
    <property type="match status" value="1"/>
</dbReference>
<dbReference type="PRINTS" id="PR00010">
    <property type="entry name" value="EGFBLOOD"/>
</dbReference>
<dbReference type="Gene3D" id="2.10.25.10">
    <property type="entry name" value="Laminin"/>
    <property type="match status" value="10"/>
</dbReference>
<comment type="caution">
    <text evidence="8">Lacks conserved residue(s) required for the propagation of feature annotation.</text>
</comment>
<feature type="domain" description="EGF-like" evidence="11">
    <location>
        <begin position="936"/>
        <end position="973"/>
    </location>
</feature>
<evidence type="ECO:0000256" key="7">
    <source>
        <dbReference type="PROSITE-ProRule" id="PRU00121"/>
    </source>
</evidence>
<dbReference type="SMART" id="SM00209">
    <property type="entry name" value="TSP1"/>
    <property type="match status" value="4"/>
</dbReference>
<feature type="chain" id="PRO_5029525760" evidence="9">
    <location>
        <begin position="19"/>
        <end position="1407"/>
    </location>
</feature>
<dbReference type="PROSITE" id="PS50092">
    <property type="entry name" value="TSP1"/>
    <property type="match status" value="4"/>
</dbReference>
<keyword evidence="1 6" id="KW-0245">EGF-like domain</keyword>
<dbReference type="InterPro" id="IPR000421">
    <property type="entry name" value="FA58C"/>
</dbReference>
<comment type="caution">
    <text evidence="15">The sequence shown here is derived from an EMBL/GenBank/DDBJ whole genome shotgun (WGS) entry which is preliminary data.</text>
</comment>
<evidence type="ECO:0000313" key="16">
    <source>
        <dbReference type="Proteomes" id="UP000549394"/>
    </source>
</evidence>
<feature type="disulfide bond" evidence="6">
    <location>
        <begin position="886"/>
        <end position="895"/>
    </location>
</feature>
<dbReference type="InterPro" id="IPR001881">
    <property type="entry name" value="EGF-like_Ca-bd_dom"/>
</dbReference>
<accession>A0A7I8VX24</accession>
<dbReference type="GO" id="GO:0051241">
    <property type="term" value="P:negative regulation of multicellular organismal process"/>
    <property type="evidence" value="ECO:0007669"/>
    <property type="project" value="UniProtKB-ARBA"/>
</dbReference>
<evidence type="ECO:0000259" key="10">
    <source>
        <dbReference type="PROSITE" id="PS50022"/>
    </source>
</evidence>
<feature type="domain" description="F5/8 type C" evidence="10">
    <location>
        <begin position="175"/>
        <end position="317"/>
    </location>
</feature>
<keyword evidence="2 9" id="KW-0732">Signal</keyword>
<dbReference type="GO" id="GO:0003008">
    <property type="term" value="P:system process"/>
    <property type="evidence" value="ECO:0007669"/>
    <property type="project" value="UniProtKB-ARBA"/>
</dbReference>
<feature type="domain" description="Kringle" evidence="12">
    <location>
        <begin position="96"/>
        <end position="175"/>
    </location>
</feature>
<evidence type="ECO:0000256" key="3">
    <source>
        <dbReference type="ARBA" id="ARBA00022737"/>
    </source>
</evidence>
<proteinExistence type="predicted"/>
<gene>
    <name evidence="15" type="ORF">DGYR_LOCUS8209</name>
</gene>
<feature type="domain" description="EGF-like" evidence="11">
    <location>
        <begin position="821"/>
        <end position="858"/>
    </location>
</feature>
<dbReference type="InterPro" id="IPR051022">
    <property type="entry name" value="Notch_Cell-Fate_Det"/>
</dbReference>
<dbReference type="InterPro" id="IPR013806">
    <property type="entry name" value="Kringle-like"/>
</dbReference>
<feature type="domain" description="EGF-like" evidence="11">
    <location>
        <begin position="359"/>
        <end position="403"/>
    </location>
</feature>
<dbReference type="PROSITE" id="PS50026">
    <property type="entry name" value="EGF_3"/>
    <property type="match status" value="10"/>
</dbReference>
<feature type="domain" description="Fibronectin type-II" evidence="14">
    <location>
        <begin position="42"/>
        <end position="88"/>
    </location>
</feature>
<evidence type="ECO:0000313" key="15">
    <source>
        <dbReference type="EMBL" id="CAD5120054.1"/>
    </source>
</evidence>
<dbReference type="EMBL" id="CAJFCJ010000012">
    <property type="protein sequence ID" value="CAD5120054.1"/>
    <property type="molecule type" value="Genomic_DNA"/>
</dbReference>
<feature type="disulfide bond" evidence="6">
    <location>
        <begin position="723"/>
        <end position="740"/>
    </location>
</feature>
<dbReference type="GO" id="GO:0042063">
    <property type="term" value="P:gliogenesis"/>
    <property type="evidence" value="ECO:0007669"/>
    <property type="project" value="UniProtKB-ARBA"/>
</dbReference>
<feature type="domain" description="EGF-like" evidence="11">
    <location>
        <begin position="754"/>
        <end position="790"/>
    </location>
</feature>
<dbReference type="PROSITE" id="PS00010">
    <property type="entry name" value="ASX_HYDROXYL"/>
    <property type="match status" value="5"/>
</dbReference>
<feature type="domain" description="EGF-like" evidence="11">
    <location>
        <begin position="860"/>
        <end position="896"/>
    </location>
</feature>
<feature type="domain" description="EGF-like" evidence="11">
    <location>
        <begin position="975"/>
        <end position="1011"/>
    </location>
</feature>
<feature type="domain" description="EGF-like" evidence="11">
    <location>
        <begin position="898"/>
        <end position="934"/>
    </location>
</feature>
<feature type="domain" description="Apple" evidence="13">
    <location>
        <begin position="434"/>
        <end position="511"/>
    </location>
</feature>
<dbReference type="InterPro" id="IPR000001">
    <property type="entry name" value="Kringle"/>
</dbReference>
<dbReference type="SUPFAM" id="SSF49785">
    <property type="entry name" value="Galactose-binding domain-like"/>
    <property type="match status" value="1"/>
</dbReference>
<dbReference type="GO" id="GO:0048666">
    <property type="term" value="P:neuron development"/>
    <property type="evidence" value="ECO:0007669"/>
    <property type="project" value="UniProtKB-ARBA"/>
</dbReference>
<dbReference type="FunFam" id="2.20.100.10:FF:000007">
    <property type="entry name" value="Thrombospondin 1"/>
    <property type="match status" value="1"/>
</dbReference>
<dbReference type="SUPFAM" id="SSF82895">
    <property type="entry name" value="TSP-1 type 1 repeat"/>
    <property type="match status" value="4"/>
</dbReference>
<dbReference type="OrthoDB" id="430340at2759"/>
<dbReference type="Gene3D" id="2.20.100.10">
    <property type="entry name" value="Thrombospondin type-1 (TSP1) repeat"/>
    <property type="match status" value="3"/>
</dbReference>
<dbReference type="InterPro" id="IPR000884">
    <property type="entry name" value="TSP1_rpt"/>
</dbReference>
<dbReference type="PANTHER" id="PTHR24049:SF22">
    <property type="entry name" value="DROSOPHILA CRUMBS HOMOLOG"/>
    <property type="match status" value="1"/>
</dbReference>
<name>A0A7I8VX24_9ANNE</name>
<dbReference type="Pfam" id="PF00008">
    <property type="entry name" value="EGF"/>
    <property type="match status" value="6"/>
</dbReference>
<dbReference type="GO" id="GO:0051240">
    <property type="term" value="P:positive regulation of multicellular organismal process"/>
    <property type="evidence" value="ECO:0007669"/>
    <property type="project" value="UniProtKB-ARBA"/>
</dbReference>
<dbReference type="FunFam" id="2.10.25.10:FF:000122">
    <property type="entry name" value="Protein crumbs homolog 2"/>
    <property type="match status" value="1"/>
</dbReference>
<evidence type="ECO:0000256" key="9">
    <source>
        <dbReference type="SAM" id="SignalP"/>
    </source>
</evidence>
<dbReference type="InterPro" id="IPR036383">
    <property type="entry name" value="TSP1_rpt_sf"/>
</dbReference>
<dbReference type="Proteomes" id="UP000549394">
    <property type="component" value="Unassembled WGS sequence"/>
</dbReference>
<dbReference type="GO" id="GO:0005886">
    <property type="term" value="C:plasma membrane"/>
    <property type="evidence" value="ECO:0007669"/>
    <property type="project" value="UniProtKB-ARBA"/>
</dbReference>
<evidence type="ECO:0000256" key="4">
    <source>
        <dbReference type="ARBA" id="ARBA00023157"/>
    </source>
</evidence>
<evidence type="ECO:0000256" key="5">
    <source>
        <dbReference type="ARBA" id="ARBA00023180"/>
    </source>
</evidence>
<sequence>MKASSLVILFAAIGSSSSSNSDVKSHDNIGLPLPFVYPSGTGGGDNCHFPFYSGQSIWFGCQYGGIGYAPWCSTVANKDENKIGFCIFDDCKFTPDGAGYKGTLAVTNFGNPCISWTSEPTFTSIGIPESTTAEANNYCRSALPGFIPEMMCFIQNPDPFGYPFVETCGAVIPMCENLKYNCQERLVTPLPGVSFTANTTRNSTFPNHAKVSASSVWCAAVNDEYQWLQIDFVTRHAFVGIGMYVPGAADGYVSTYRLLLSNDSVIWSDTLTIEEIQGPTRKNEYGVEIFLEFSRYIRIIPITWVDNICLQVEIGGCEYYNPCYSFPCQNNGTCQGNSFHRSFTCTCTLDFTGKTCDSYVDFCQSKPCQNGGNCTNTRILGINSTKYTCDCDSAGFYSGVHCEIGSAESCVRLFEYNITRSDFYTLNTSFSKECEMKKKAIQIHQVTFILMILDNITTGLECANMCLRNELCRAASLTRSPYYCFLHSKEDEVELLNVNLNRNSEFYVKECSLLFRAFCEFDVVARKVKTAIFTLKTGLKIVPYSPPERFQYLVRYEATESQIASLKNNSHSCQQSFLQMCSFSSNSDWSIQFHDFNIKKFTEGHKVSCSKCLLDEQCIPSTECACAAGVGNSLDSGHFRKLTDIPIRAVSSGNSNPAYNSMSFAVGHFVCEFDLAKSDPCSPSPCFNGTCITIGNNYICNCTNGYGNYDCSYDIDECASSPCRDISTISCTDLVNEYKCNCNPGFTGKNCETHIDDCSSSPCENNGSCIDNDNFYTCLCFPGFYGVRCQNEYNECQPNPCINADSCTDKVNDYECLCLPDTKECDSNPCLHNGECKENTINSYTCKCRSGFSGDRCEIDEDECVSEPCFNGATCQDAKGFYLCVCTEGFSGSRCQENLNDCIVNNCKNGGSCIDGIADYSCYCVSGYEGDHCEIEVEECLSDPCKNGGSCFEGNIGEYRCECPNGFTGSQCEVNIDDCKIEPCLNKGQCVDGIADFTCNCPPPFTGHICNAVITDGEWGGWQDWSSCSVDCGLGVRIRKRSCNNPLPRNGGRVCKGDISQLELCNESECTSRNGNWGLWSVWSACSVTCSSGFRSKLRKCNNPTPINGKDCEGEAEITEGCEEVECGSPVDGNWSPWGSWSSCSHSCDPGVKFREKLCNSPKPQWGGKDCVGIHRDYQSCQVKACTTIKKCPDNFENWSECDKECGVGKRSRLKTCSVEYAEKGNQSQAIKHSFLQYEHEYCFERDCSTLTCMNCEAVLDFTIRKFTCRGPNVPCSESNTVCLYKFVKNNLKSSITKRCGQESECPKQLSEKCSIALKYLIDEINNETPLHSFEDLEPNIDSLYEWFEKLEETECIFCCRGTNCNGPVLPPSVTLYSKADEKSLIFIYIRIQHNVYLKDLNTILVI</sequence>
<dbReference type="PROSITE" id="PS50070">
    <property type="entry name" value="KRINGLE_2"/>
    <property type="match status" value="1"/>
</dbReference>
<feature type="disulfide bond" evidence="6">
    <location>
        <begin position="328"/>
        <end position="345"/>
    </location>
</feature>
<feature type="disulfide bond" evidence="6">
    <location>
        <begin position="780"/>
        <end position="789"/>
    </location>
</feature>
<keyword evidence="16" id="KW-1185">Reference proteome</keyword>
<reference evidence="15 16" key="1">
    <citation type="submission" date="2020-08" db="EMBL/GenBank/DDBJ databases">
        <authorList>
            <person name="Hejnol A."/>
        </authorList>
    </citation>
    <scope>NUCLEOTIDE SEQUENCE [LARGE SCALE GENOMIC DNA]</scope>
</reference>
<dbReference type="Pfam" id="PF12661">
    <property type="entry name" value="hEGF"/>
    <property type="match status" value="1"/>
</dbReference>
<dbReference type="SUPFAM" id="SSF57196">
    <property type="entry name" value="EGF/Laminin"/>
    <property type="match status" value="7"/>
</dbReference>
<evidence type="ECO:0000256" key="2">
    <source>
        <dbReference type="ARBA" id="ARBA00022729"/>
    </source>
</evidence>
<keyword evidence="3" id="KW-0677">Repeat</keyword>
<feature type="disulfide bond" evidence="6">
    <location>
        <begin position="924"/>
        <end position="933"/>
    </location>
</feature>
<dbReference type="SMART" id="SM00181">
    <property type="entry name" value="EGF"/>
    <property type="match status" value="10"/>
</dbReference>
<keyword evidence="7" id="KW-0420">Kringle</keyword>
<evidence type="ECO:0000256" key="6">
    <source>
        <dbReference type="PROSITE-ProRule" id="PRU00076"/>
    </source>
</evidence>
<evidence type="ECO:0000256" key="8">
    <source>
        <dbReference type="PROSITE-ProRule" id="PRU00479"/>
    </source>
</evidence>
<dbReference type="PROSITE" id="PS00022">
    <property type="entry name" value="EGF_1"/>
    <property type="match status" value="8"/>
</dbReference>
<feature type="disulfide bond" evidence="7">
    <location>
        <begin position="113"/>
        <end position="152"/>
    </location>
</feature>
<keyword evidence="4 6" id="KW-1015">Disulfide bond</keyword>
<evidence type="ECO:0000259" key="13">
    <source>
        <dbReference type="PROSITE" id="PS50948"/>
    </source>
</evidence>
<protein>
    <submittedName>
        <fullName evidence="15">DgyrCDS8636</fullName>
    </submittedName>
</protein>
<dbReference type="FunFam" id="2.10.25.10:FF:000004">
    <property type="entry name" value="Neurogenic locus notch 1"/>
    <property type="match status" value="2"/>
</dbReference>
<dbReference type="SMART" id="SM00130">
    <property type="entry name" value="KR"/>
    <property type="match status" value="1"/>
</dbReference>
<feature type="disulfide bond" evidence="6">
    <location>
        <begin position="848"/>
        <end position="857"/>
    </location>
</feature>
<dbReference type="InterPro" id="IPR008979">
    <property type="entry name" value="Galactose-bd-like_sf"/>
</dbReference>
<keyword evidence="5" id="KW-0325">Glycoprotein</keyword>
<dbReference type="FunFam" id="2.10.25.10:FF:000230">
    <property type="entry name" value="Delta-like protein"/>
    <property type="match status" value="1"/>
</dbReference>
<evidence type="ECO:0000259" key="14">
    <source>
        <dbReference type="PROSITE" id="PS51092"/>
    </source>
</evidence>
<feature type="disulfide bond" evidence="6">
    <location>
        <begin position="681"/>
        <end position="691"/>
    </location>
</feature>
<dbReference type="PROSITE" id="PS01187">
    <property type="entry name" value="EGF_CA"/>
    <property type="match status" value="2"/>
</dbReference>
<dbReference type="InterPro" id="IPR000742">
    <property type="entry name" value="EGF"/>
</dbReference>
<feature type="disulfide bond" evidence="6">
    <location>
        <begin position="1001"/>
        <end position="1010"/>
    </location>
</feature>
<dbReference type="Pfam" id="PF00754">
    <property type="entry name" value="F5_F8_type_C"/>
    <property type="match status" value="1"/>
</dbReference>
<dbReference type="PROSITE" id="PS50948">
    <property type="entry name" value="PAN"/>
    <property type="match status" value="1"/>
</dbReference>
<dbReference type="SUPFAM" id="SSF57184">
    <property type="entry name" value="Growth factor receptor domain"/>
    <property type="match status" value="1"/>
</dbReference>
<dbReference type="InterPro" id="IPR009030">
    <property type="entry name" value="Growth_fac_rcpt_cys_sf"/>
</dbReference>
<organism evidence="15 16">
    <name type="scientific">Dimorphilus gyrociliatus</name>
    <dbReference type="NCBI Taxonomy" id="2664684"/>
    <lineage>
        <taxon>Eukaryota</taxon>
        <taxon>Metazoa</taxon>
        <taxon>Spiralia</taxon>
        <taxon>Lophotrochozoa</taxon>
        <taxon>Annelida</taxon>
        <taxon>Polychaeta</taxon>
        <taxon>Polychaeta incertae sedis</taxon>
        <taxon>Dinophilidae</taxon>
        <taxon>Dimorphilus</taxon>
    </lineage>
</organism>